<dbReference type="GO" id="GO:0016788">
    <property type="term" value="F:hydrolase activity, acting on ester bonds"/>
    <property type="evidence" value="ECO:0007669"/>
    <property type="project" value="InterPro"/>
</dbReference>
<dbReference type="EMBL" id="VIEB01000142">
    <property type="protein sequence ID" value="TQE04356.1"/>
    <property type="molecule type" value="Genomic_DNA"/>
</dbReference>
<dbReference type="PANTHER" id="PTHR46020">
    <property type="entry name" value="OSJNBB0059K02.9 PROTEIN"/>
    <property type="match status" value="1"/>
</dbReference>
<keyword evidence="3" id="KW-0442">Lipid degradation</keyword>
<keyword evidence="4" id="KW-0443">Lipid metabolism</keyword>
<reference evidence="6 7" key="1">
    <citation type="journal article" date="2019" name="G3 (Bethesda)">
        <title>Sequencing of a Wild Apple (Malus baccata) Genome Unravels the Differences Between Cultivated and Wild Apple Species Regarding Disease Resistance and Cold Tolerance.</title>
        <authorList>
            <person name="Chen X."/>
        </authorList>
    </citation>
    <scope>NUCLEOTIDE SEQUENCE [LARGE SCALE GENOMIC DNA]</scope>
    <source>
        <strain evidence="7">cv. Shandingzi</strain>
        <tissue evidence="6">Leaves</tissue>
    </source>
</reference>
<dbReference type="AlphaFoldDB" id="A0A540MZZ7"/>
<organism evidence="6 7">
    <name type="scientific">Malus baccata</name>
    <name type="common">Siberian crab apple</name>
    <name type="synonym">Pyrus baccata</name>
    <dbReference type="NCBI Taxonomy" id="106549"/>
    <lineage>
        <taxon>Eukaryota</taxon>
        <taxon>Viridiplantae</taxon>
        <taxon>Streptophyta</taxon>
        <taxon>Embryophyta</taxon>
        <taxon>Tracheophyta</taxon>
        <taxon>Spermatophyta</taxon>
        <taxon>Magnoliopsida</taxon>
        <taxon>eudicotyledons</taxon>
        <taxon>Gunneridae</taxon>
        <taxon>Pentapetalae</taxon>
        <taxon>rosids</taxon>
        <taxon>fabids</taxon>
        <taxon>Rosales</taxon>
        <taxon>Rosaceae</taxon>
        <taxon>Amygdaloideae</taxon>
        <taxon>Maleae</taxon>
        <taxon>Malus</taxon>
    </lineage>
</organism>
<feature type="signal peptide" evidence="5">
    <location>
        <begin position="1"/>
        <end position="21"/>
    </location>
</feature>
<dbReference type="InterPro" id="IPR036514">
    <property type="entry name" value="SGNH_hydro_sf"/>
</dbReference>
<protein>
    <recommendedName>
        <fullName evidence="8">SGNH hydrolase-type esterase domain-containing protein</fullName>
    </recommendedName>
</protein>
<dbReference type="Pfam" id="PF00657">
    <property type="entry name" value="Lipase_GDSL"/>
    <property type="match status" value="1"/>
</dbReference>
<dbReference type="Proteomes" id="UP000315295">
    <property type="component" value="Unassembled WGS sequence"/>
</dbReference>
<proteinExistence type="inferred from homology"/>
<evidence type="ECO:0000256" key="5">
    <source>
        <dbReference type="SAM" id="SignalP"/>
    </source>
</evidence>
<evidence type="ECO:0000256" key="3">
    <source>
        <dbReference type="ARBA" id="ARBA00022963"/>
    </source>
</evidence>
<feature type="chain" id="PRO_5022165247" description="SGNH hydrolase-type esterase domain-containing protein" evidence="5">
    <location>
        <begin position="22"/>
        <end position="384"/>
    </location>
</feature>
<evidence type="ECO:0000256" key="4">
    <source>
        <dbReference type="ARBA" id="ARBA00023098"/>
    </source>
</evidence>
<accession>A0A540MZZ7</accession>
<keyword evidence="7" id="KW-1185">Reference proteome</keyword>
<name>A0A540MZZ7_MALBA</name>
<comment type="similarity">
    <text evidence="1">Belongs to the 'GDSL' lipolytic enzyme family.</text>
</comment>
<dbReference type="SUPFAM" id="SSF52266">
    <property type="entry name" value="SGNH hydrolase"/>
    <property type="match status" value="1"/>
</dbReference>
<comment type="caution">
    <text evidence="6">The sequence shown here is derived from an EMBL/GenBank/DDBJ whole genome shotgun (WGS) entry which is preliminary data.</text>
</comment>
<dbReference type="Gene3D" id="3.40.50.1110">
    <property type="entry name" value="SGNH hydrolase"/>
    <property type="match status" value="1"/>
</dbReference>
<dbReference type="PANTHER" id="PTHR46020:SF32">
    <property type="entry name" value="GDSL ESTERASE_LIPASE"/>
    <property type="match status" value="1"/>
</dbReference>
<evidence type="ECO:0008006" key="8">
    <source>
        <dbReference type="Google" id="ProtNLM"/>
    </source>
</evidence>
<keyword evidence="5" id="KW-0732">Signal</keyword>
<keyword evidence="2" id="KW-0378">Hydrolase</keyword>
<dbReference type="GO" id="GO:0016042">
    <property type="term" value="P:lipid catabolic process"/>
    <property type="evidence" value="ECO:0007669"/>
    <property type="project" value="UniProtKB-KW"/>
</dbReference>
<evidence type="ECO:0000313" key="7">
    <source>
        <dbReference type="Proteomes" id="UP000315295"/>
    </source>
</evidence>
<dbReference type="STRING" id="106549.A0A540MZZ7"/>
<evidence type="ECO:0000256" key="1">
    <source>
        <dbReference type="ARBA" id="ARBA00008668"/>
    </source>
</evidence>
<evidence type="ECO:0000256" key="2">
    <source>
        <dbReference type="ARBA" id="ARBA00022801"/>
    </source>
</evidence>
<gene>
    <name evidence="6" type="ORF">C1H46_010141</name>
</gene>
<dbReference type="InterPro" id="IPR001087">
    <property type="entry name" value="GDSL"/>
</dbReference>
<evidence type="ECO:0000313" key="6">
    <source>
        <dbReference type="EMBL" id="TQE04356.1"/>
    </source>
</evidence>
<sequence>MKSPPTLFLLPTLFLFYLLSGQKGVLVSAAHHHHHHHHHTHRHLFNWRPTKLFVFGDSYADTGNNRKSVATSWKHPYGITFPGKPCGRFSDGRVLTDFLGTNPPLLLSLIKCNSLLFGAKSETRFIGVKSPIPYRFRKVGVNHLKYGVNFAHGGTGVFKTLVLDPNMTTQIDFFQKLIENGSIFTPKDLHSSVALVTGPGNDYGTYIATNGSVQGWQPFITSVVNQLTVNLKRIYALGVGKVVVTALQPLGCLPSRTASFSFQQCNGTENALVVFHNLLLQQAVAKLNKETKNSFIIVDLYTSFMSVFKNKGDLGSIKFENPLRPCCIGISSGYFCGSVDESGAKKYTICESPESAFFWDTAHPTQQGWRAVYSALQATLEQLY</sequence>